<dbReference type="AlphaFoldDB" id="A0A644YMH6"/>
<reference evidence="1" key="1">
    <citation type="submission" date="2019-08" db="EMBL/GenBank/DDBJ databases">
        <authorList>
            <person name="Kucharzyk K."/>
            <person name="Murdoch R.W."/>
            <person name="Higgins S."/>
            <person name="Loffler F."/>
        </authorList>
    </citation>
    <scope>NUCLEOTIDE SEQUENCE</scope>
</reference>
<dbReference type="EC" id="3.5.3.6" evidence="1"/>
<organism evidence="1">
    <name type="scientific">bioreactor metagenome</name>
    <dbReference type="NCBI Taxonomy" id="1076179"/>
    <lineage>
        <taxon>unclassified sequences</taxon>
        <taxon>metagenomes</taxon>
        <taxon>ecological metagenomes</taxon>
    </lineage>
</organism>
<dbReference type="SUPFAM" id="SSF55909">
    <property type="entry name" value="Pentein"/>
    <property type="match status" value="1"/>
</dbReference>
<evidence type="ECO:0000313" key="1">
    <source>
        <dbReference type="EMBL" id="MPM29198.1"/>
    </source>
</evidence>
<accession>A0A644YMH6</accession>
<gene>
    <name evidence="1" type="primary">arcA_12</name>
    <name evidence="1" type="ORF">SDC9_75738</name>
</gene>
<dbReference type="Gene3D" id="3.75.10.10">
    <property type="entry name" value="L-arginine/glycine Amidinotransferase, Chain A"/>
    <property type="match status" value="1"/>
</dbReference>
<dbReference type="Pfam" id="PF02274">
    <property type="entry name" value="ADI"/>
    <property type="match status" value="1"/>
</dbReference>
<keyword evidence="1" id="KW-0378">Hydrolase</keyword>
<dbReference type="GO" id="GO:0019546">
    <property type="term" value="P:L-arginine deiminase pathway"/>
    <property type="evidence" value="ECO:0007669"/>
    <property type="project" value="TreeGrafter"/>
</dbReference>
<dbReference type="PANTHER" id="PTHR47271:SF2">
    <property type="entry name" value="ARGININE DEIMINASE"/>
    <property type="match status" value="1"/>
</dbReference>
<dbReference type="PANTHER" id="PTHR47271">
    <property type="entry name" value="ARGININE DEIMINASE"/>
    <property type="match status" value="1"/>
</dbReference>
<sequence length="120" mass="13957">MHPDMVLNRVTENLMVYYPPAFLQTFYITGEKSTQIELKTWMKERNISLIPLSDREQRQWATSFVPLEPGTIICYDISYDSGTQYLLEREGVKFLSFHPDALLAGGGSLRCLTMRLYREN</sequence>
<name>A0A644YMH6_9ZZZZ</name>
<dbReference type="GO" id="GO:0016990">
    <property type="term" value="F:arginine deiminase activity"/>
    <property type="evidence" value="ECO:0007669"/>
    <property type="project" value="UniProtKB-EC"/>
</dbReference>
<proteinExistence type="predicted"/>
<dbReference type="EMBL" id="VSSQ01005450">
    <property type="protein sequence ID" value="MPM29198.1"/>
    <property type="molecule type" value="Genomic_DNA"/>
</dbReference>
<protein>
    <submittedName>
        <fullName evidence="1">Arginine deiminase</fullName>
        <ecNumber evidence="1">3.5.3.6</ecNumber>
    </submittedName>
</protein>
<comment type="caution">
    <text evidence="1">The sequence shown here is derived from an EMBL/GenBank/DDBJ whole genome shotgun (WGS) entry which is preliminary data.</text>
</comment>